<sequence length="326" mass="35365">MKRILSLLFLLLTSINCSILGVLQDRVPRPEFSFESLSIKEITLTDITLKMVTSVENPYPVGLPKSLLEMDLKIEGTNLSHISTDLGEIESKKSKQLPFEIKIKYDDLLKLYQKVPGKSLLSVMVDGNLKVPVPASIPLVGGQPMSFAFQKSREIPAVLPSVDIKNFKILMPSKEEITSSANTGTMANTAVSFLEGLLSGKSTTQSAKSAASAGLSGLNLDLNTEFDLNFQNKAASELMFQGLNYDLKLGGEKFLAGAPKEIINNGKESIIKVKTAFPVASISSGLYKTIQSKSAGFDLNGNSGLKVPGLNESMNFNYTKNGKFSW</sequence>
<accession>A0A4R9LWM5</accession>
<evidence type="ECO:0000313" key="3">
    <source>
        <dbReference type="Proteomes" id="UP000298058"/>
    </source>
</evidence>
<reference evidence="2" key="1">
    <citation type="journal article" date="2019" name="PLoS Negl. Trop. Dis.">
        <title>Revisiting the worldwide diversity of Leptospira species in the environment.</title>
        <authorList>
            <person name="Vincent A.T."/>
            <person name="Schiettekatte O."/>
            <person name="Bourhy P."/>
            <person name="Veyrier F.J."/>
            <person name="Picardeau M."/>
        </authorList>
    </citation>
    <scope>NUCLEOTIDE SEQUENCE [LARGE SCALE GENOMIC DNA]</scope>
    <source>
        <strain evidence="2">201300427</strain>
    </source>
</reference>
<dbReference type="Gene3D" id="2.60.40.1820">
    <property type="match status" value="2"/>
</dbReference>
<protein>
    <recommendedName>
        <fullName evidence="1">Late embryogenesis abundant protein LEA-2 subgroup domain-containing protein</fullName>
    </recommendedName>
</protein>
<comment type="caution">
    <text evidence="2">The sequence shown here is derived from an EMBL/GenBank/DDBJ whole genome shotgun (WGS) entry which is preliminary data.</text>
</comment>
<dbReference type="RefSeq" id="WP_135761367.1">
    <property type="nucleotide sequence ID" value="NZ_RQHW01000047.1"/>
</dbReference>
<feature type="domain" description="Late embryogenesis abundant protein LEA-2 subgroup" evidence="1">
    <location>
        <begin position="54"/>
        <end position="133"/>
    </location>
</feature>
<dbReference type="Proteomes" id="UP000298058">
    <property type="component" value="Unassembled WGS sequence"/>
</dbReference>
<dbReference type="SUPFAM" id="SSF117070">
    <property type="entry name" value="LEA14-like"/>
    <property type="match status" value="2"/>
</dbReference>
<dbReference type="Pfam" id="PF03168">
    <property type="entry name" value="LEA_2"/>
    <property type="match status" value="1"/>
</dbReference>
<organism evidence="2 3">
    <name type="scientific">Leptospira idonii</name>
    <dbReference type="NCBI Taxonomy" id="1193500"/>
    <lineage>
        <taxon>Bacteria</taxon>
        <taxon>Pseudomonadati</taxon>
        <taxon>Spirochaetota</taxon>
        <taxon>Spirochaetia</taxon>
        <taxon>Leptospirales</taxon>
        <taxon>Leptospiraceae</taxon>
        <taxon>Leptospira</taxon>
    </lineage>
</organism>
<dbReference type="InterPro" id="IPR004864">
    <property type="entry name" value="LEA_2"/>
</dbReference>
<gene>
    <name evidence="2" type="ORF">EHS15_15035</name>
</gene>
<dbReference type="AlphaFoldDB" id="A0A4R9LWM5"/>
<dbReference type="OrthoDB" id="341018at2"/>
<evidence type="ECO:0000313" key="2">
    <source>
        <dbReference type="EMBL" id="TGN18684.1"/>
    </source>
</evidence>
<proteinExistence type="predicted"/>
<evidence type="ECO:0000259" key="1">
    <source>
        <dbReference type="Pfam" id="PF03168"/>
    </source>
</evidence>
<name>A0A4R9LWM5_9LEPT</name>
<dbReference type="EMBL" id="RQHW01000047">
    <property type="protein sequence ID" value="TGN18684.1"/>
    <property type="molecule type" value="Genomic_DNA"/>
</dbReference>
<keyword evidence="3" id="KW-1185">Reference proteome</keyword>